<evidence type="ECO:0000313" key="3">
    <source>
        <dbReference type="Proteomes" id="UP000886602"/>
    </source>
</evidence>
<feature type="transmembrane region" description="Helical" evidence="1">
    <location>
        <begin position="53"/>
        <end position="76"/>
    </location>
</feature>
<sequence length="325" mass="35944">MLFSVLLLPLAFVAVLIYLLLKKRYRGLVLSLAMFVAAVLVGLWAIFQSRSSTAAIGILFLPFYGLFAAAMGWLSANLRAAQRKALRGLGWFCLAAALGVPLVLGYQGFASIALNASRDAQHQANLAEIERNKRVIAEILGRNPGQESEIINALIVERASERNFLLPVLDSKFVSPDALDKLSRSDDLGIALSAVRNPNCRPATLERIYRTHSYPDYFFQALAAHENTPPEILIDLYRRPVTIFGLDRSLASNPAVPKEILREIAMKTRESFVVQRLLQNPKLDCALLGLIEEALQGSERPNDSFSVARLQEFKSGQCKFSSGVR</sequence>
<comment type="caution">
    <text evidence="2">The sequence shown here is derived from an EMBL/GenBank/DDBJ whole genome shotgun (WGS) entry which is preliminary data.</text>
</comment>
<keyword evidence="1" id="KW-0472">Membrane</keyword>
<dbReference type="EMBL" id="JADJNC010000012">
    <property type="protein sequence ID" value="MBK7423208.1"/>
    <property type="molecule type" value="Genomic_DNA"/>
</dbReference>
<evidence type="ECO:0000256" key="1">
    <source>
        <dbReference type="SAM" id="Phobius"/>
    </source>
</evidence>
<feature type="transmembrane region" description="Helical" evidence="1">
    <location>
        <begin position="6"/>
        <end position="21"/>
    </location>
</feature>
<protein>
    <recommendedName>
        <fullName evidence="4">Transmembrane protein</fullName>
    </recommendedName>
</protein>
<gene>
    <name evidence="2" type="ORF">IPJ48_08980</name>
</gene>
<keyword evidence="1" id="KW-0812">Transmembrane</keyword>
<evidence type="ECO:0008006" key="4">
    <source>
        <dbReference type="Google" id="ProtNLM"/>
    </source>
</evidence>
<proteinExistence type="predicted"/>
<keyword evidence="1" id="KW-1133">Transmembrane helix</keyword>
<dbReference type="Proteomes" id="UP000886602">
    <property type="component" value="Unassembled WGS sequence"/>
</dbReference>
<organism evidence="2 3">
    <name type="scientific">Candidatus Propionivibrio dominans</name>
    <dbReference type="NCBI Taxonomy" id="2954373"/>
    <lineage>
        <taxon>Bacteria</taxon>
        <taxon>Pseudomonadati</taxon>
        <taxon>Pseudomonadota</taxon>
        <taxon>Betaproteobacteria</taxon>
        <taxon>Rhodocyclales</taxon>
        <taxon>Rhodocyclaceae</taxon>
        <taxon>Propionivibrio</taxon>
    </lineage>
</organism>
<feature type="transmembrane region" description="Helical" evidence="1">
    <location>
        <begin position="28"/>
        <end position="47"/>
    </location>
</feature>
<evidence type="ECO:0000313" key="2">
    <source>
        <dbReference type="EMBL" id="MBK7423208.1"/>
    </source>
</evidence>
<accession>A0A9D7FC80</accession>
<feature type="transmembrane region" description="Helical" evidence="1">
    <location>
        <begin position="88"/>
        <end position="109"/>
    </location>
</feature>
<reference evidence="2" key="1">
    <citation type="submission" date="2020-10" db="EMBL/GenBank/DDBJ databases">
        <title>Connecting structure to function with the recovery of over 1000 high-quality activated sludge metagenome-assembled genomes encoding full-length rRNA genes using long-read sequencing.</title>
        <authorList>
            <person name="Singleton C.M."/>
            <person name="Petriglieri F."/>
            <person name="Kristensen J.M."/>
            <person name="Kirkegaard R.H."/>
            <person name="Michaelsen T.Y."/>
            <person name="Andersen M.H."/>
            <person name="Karst S.M."/>
            <person name="Dueholm M.S."/>
            <person name="Nielsen P.H."/>
            <person name="Albertsen M."/>
        </authorList>
    </citation>
    <scope>NUCLEOTIDE SEQUENCE</scope>
    <source>
        <strain evidence="2">EsbW_18-Q3-R4-48_MAXAC.044</strain>
    </source>
</reference>
<name>A0A9D7FC80_9RHOO</name>
<dbReference type="AlphaFoldDB" id="A0A9D7FC80"/>